<evidence type="ECO:0000313" key="2">
    <source>
        <dbReference type="EMBL" id="GIX95266.1"/>
    </source>
</evidence>
<proteinExistence type="predicted"/>
<evidence type="ECO:0000256" key="1">
    <source>
        <dbReference type="SAM" id="MobiDB-lite"/>
    </source>
</evidence>
<accession>A0AAV4PDS1</accession>
<reference evidence="2 3" key="1">
    <citation type="submission" date="2021-06" db="EMBL/GenBank/DDBJ databases">
        <title>Caerostris extrusa draft genome.</title>
        <authorList>
            <person name="Kono N."/>
            <person name="Arakawa K."/>
        </authorList>
    </citation>
    <scope>NUCLEOTIDE SEQUENCE [LARGE SCALE GENOMIC DNA]</scope>
</reference>
<feature type="compositionally biased region" description="Basic residues" evidence="1">
    <location>
        <begin position="70"/>
        <end position="80"/>
    </location>
</feature>
<dbReference type="EMBL" id="BPLR01004486">
    <property type="protein sequence ID" value="GIX95266.1"/>
    <property type="molecule type" value="Genomic_DNA"/>
</dbReference>
<dbReference type="Proteomes" id="UP001054945">
    <property type="component" value="Unassembled WGS sequence"/>
</dbReference>
<comment type="caution">
    <text evidence="2">The sequence shown here is derived from an EMBL/GenBank/DDBJ whole genome shotgun (WGS) entry which is preliminary data.</text>
</comment>
<name>A0AAV4PDS1_CAEEX</name>
<evidence type="ECO:0000313" key="3">
    <source>
        <dbReference type="Proteomes" id="UP001054945"/>
    </source>
</evidence>
<organism evidence="2 3">
    <name type="scientific">Caerostris extrusa</name>
    <name type="common">Bark spider</name>
    <name type="synonym">Caerostris bankana</name>
    <dbReference type="NCBI Taxonomy" id="172846"/>
    <lineage>
        <taxon>Eukaryota</taxon>
        <taxon>Metazoa</taxon>
        <taxon>Ecdysozoa</taxon>
        <taxon>Arthropoda</taxon>
        <taxon>Chelicerata</taxon>
        <taxon>Arachnida</taxon>
        <taxon>Araneae</taxon>
        <taxon>Araneomorphae</taxon>
        <taxon>Entelegynae</taxon>
        <taxon>Araneoidea</taxon>
        <taxon>Araneidae</taxon>
        <taxon>Caerostris</taxon>
    </lineage>
</organism>
<gene>
    <name evidence="2" type="ORF">CEXT_510281</name>
</gene>
<keyword evidence="3" id="KW-1185">Reference proteome</keyword>
<dbReference type="AlphaFoldDB" id="A0AAV4PDS1"/>
<sequence length="80" mass="9014">MNGLMPGLRRPRILEKMDWCRTSGNISGKDQLDECRFLLNPTIPPTHSTATSPKAYAYANPTPEGLNMSRAKRKRKKGIK</sequence>
<feature type="region of interest" description="Disordered" evidence="1">
    <location>
        <begin position="44"/>
        <end position="80"/>
    </location>
</feature>
<protein>
    <submittedName>
        <fullName evidence="2">Uncharacterized protein</fullName>
    </submittedName>
</protein>